<evidence type="ECO:0000313" key="1">
    <source>
        <dbReference type="EMBL" id="GAA5099935.1"/>
    </source>
</evidence>
<protein>
    <submittedName>
        <fullName evidence="1">Uncharacterized protein</fullName>
    </submittedName>
</protein>
<proteinExistence type="predicted"/>
<accession>A0ABP9MQT2</accession>
<keyword evidence="2" id="KW-1185">Reference proteome</keyword>
<sequence>MVLLVIFADNHVKLDSFPYVTGEYLRKILQTISPVVAINILLILKMWKTRKPSYQPQHFEWDIEPDMDDDSQSKEK</sequence>
<gene>
    <name evidence="1" type="ORF">GCM10023338_14120</name>
</gene>
<comment type="caution">
    <text evidence="1">The sequence shown here is derived from an EMBL/GenBank/DDBJ whole genome shotgun (WGS) entry which is preliminary data.</text>
</comment>
<name>A0ABP9MQT2_9GAMM</name>
<dbReference type="Proteomes" id="UP001500631">
    <property type="component" value="Unassembled WGS sequence"/>
</dbReference>
<dbReference type="EMBL" id="BAABKE010000004">
    <property type="protein sequence ID" value="GAA5099935.1"/>
    <property type="molecule type" value="Genomic_DNA"/>
</dbReference>
<evidence type="ECO:0000313" key="2">
    <source>
        <dbReference type="Proteomes" id="UP001500631"/>
    </source>
</evidence>
<reference evidence="2" key="1">
    <citation type="journal article" date="2019" name="Int. J. Syst. Evol. Microbiol.">
        <title>The Global Catalogue of Microorganisms (GCM) 10K type strain sequencing project: providing services to taxonomists for standard genome sequencing and annotation.</title>
        <authorList>
            <consortium name="The Broad Institute Genomics Platform"/>
            <consortium name="The Broad Institute Genome Sequencing Center for Infectious Disease"/>
            <person name="Wu L."/>
            <person name="Ma J."/>
        </authorList>
    </citation>
    <scope>NUCLEOTIDE SEQUENCE [LARGE SCALE GENOMIC DNA]</scope>
    <source>
        <strain evidence="2">JCM 18424</strain>
    </source>
</reference>
<organism evidence="1 2">
    <name type="scientific">Wohlfahrtiimonas larvae</name>
    <dbReference type="NCBI Taxonomy" id="1157986"/>
    <lineage>
        <taxon>Bacteria</taxon>
        <taxon>Pseudomonadati</taxon>
        <taxon>Pseudomonadota</taxon>
        <taxon>Gammaproteobacteria</taxon>
        <taxon>Cardiobacteriales</taxon>
        <taxon>Ignatzschineriaceae</taxon>
        <taxon>Wohlfahrtiimonas</taxon>
    </lineage>
</organism>